<reference evidence="1" key="2">
    <citation type="submission" date="2020-11" db="EMBL/GenBank/DDBJ databases">
        <authorList>
            <person name="McCartney M.A."/>
            <person name="Auch B."/>
            <person name="Kono T."/>
            <person name="Mallez S."/>
            <person name="Becker A."/>
            <person name="Gohl D.M."/>
            <person name="Silverstein K.A.T."/>
            <person name="Koren S."/>
            <person name="Bechman K.B."/>
            <person name="Herman A."/>
            <person name="Abrahante J.E."/>
            <person name="Garbe J."/>
        </authorList>
    </citation>
    <scope>NUCLEOTIDE SEQUENCE</scope>
    <source>
        <strain evidence="1">Duluth1</strain>
        <tissue evidence="1">Whole animal</tissue>
    </source>
</reference>
<organism evidence="1 2">
    <name type="scientific">Dreissena polymorpha</name>
    <name type="common">Zebra mussel</name>
    <name type="synonym">Mytilus polymorpha</name>
    <dbReference type="NCBI Taxonomy" id="45954"/>
    <lineage>
        <taxon>Eukaryota</taxon>
        <taxon>Metazoa</taxon>
        <taxon>Spiralia</taxon>
        <taxon>Lophotrochozoa</taxon>
        <taxon>Mollusca</taxon>
        <taxon>Bivalvia</taxon>
        <taxon>Autobranchia</taxon>
        <taxon>Heteroconchia</taxon>
        <taxon>Euheterodonta</taxon>
        <taxon>Imparidentia</taxon>
        <taxon>Neoheterodontei</taxon>
        <taxon>Myida</taxon>
        <taxon>Dreissenoidea</taxon>
        <taxon>Dreissenidae</taxon>
        <taxon>Dreissena</taxon>
    </lineage>
</organism>
<gene>
    <name evidence="1" type="ORF">DPMN_191030</name>
</gene>
<accession>A0A9D3Y1E5</accession>
<sequence length="131" mass="14698">MWDGLNAEHVKFQSQSLSSLTQLETLSIEVVYYSPGLWKALHGLNIKSLSLSGLWDVLNVENIESQKQSLSSRTHLDTLRIKVGYGSTGLWNALRGLNIKRLSIDNLYLNLDHEESQSLASITQLETLSIN</sequence>
<proteinExistence type="predicted"/>
<dbReference type="EMBL" id="JAIWYP010000029">
    <property type="protein sequence ID" value="KAH3691852.1"/>
    <property type="molecule type" value="Genomic_DNA"/>
</dbReference>
<evidence type="ECO:0000313" key="1">
    <source>
        <dbReference type="EMBL" id="KAH3691852.1"/>
    </source>
</evidence>
<name>A0A9D3Y1E5_DREPO</name>
<dbReference type="Proteomes" id="UP000828390">
    <property type="component" value="Unassembled WGS sequence"/>
</dbReference>
<keyword evidence="2" id="KW-1185">Reference proteome</keyword>
<reference evidence="1" key="1">
    <citation type="journal article" date="2019" name="bioRxiv">
        <title>The Genome of the Zebra Mussel, Dreissena polymorpha: A Resource for Invasive Species Research.</title>
        <authorList>
            <person name="McCartney M.A."/>
            <person name="Auch B."/>
            <person name="Kono T."/>
            <person name="Mallez S."/>
            <person name="Zhang Y."/>
            <person name="Obille A."/>
            <person name="Becker A."/>
            <person name="Abrahante J.E."/>
            <person name="Garbe J."/>
            <person name="Badalamenti J.P."/>
            <person name="Herman A."/>
            <person name="Mangelson H."/>
            <person name="Liachko I."/>
            <person name="Sullivan S."/>
            <person name="Sone E.D."/>
            <person name="Koren S."/>
            <person name="Silverstein K.A.T."/>
            <person name="Beckman K.B."/>
            <person name="Gohl D.M."/>
        </authorList>
    </citation>
    <scope>NUCLEOTIDE SEQUENCE</scope>
    <source>
        <strain evidence="1">Duluth1</strain>
        <tissue evidence="1">Whole animal</tissue>
    </source>
</reference>
<comment type="caution">
    <text evidence="1">The sequence shown here is derived from an EMBL/GenBank/DDBJ whole genome shotgun (WGS) entry which is preliminary data.</text>
</comment>
<dbReference type="AlphaFoldDB" id="A0A9D3Y1E5"/>
<evidence type="ECO:0000313" key="2">
    <source>
        <dbReference type="Proteomes" id="UP000828390"/>
    </source>
</evidence>
<protein>
    <submittedName>
        <fullName evidence="1">Uncharacterized protein</fullName>
    </submittedName>
</protein>